<protein>
    <submittedName>
        <fullName evidence="1">Uncharacterized protein</fullName>
    </submittedName>
</protein>
<sequence>TMPNTRSGETMKREAVNELIARRVAEARNGPETLNPLWKVEVSRKTKMAMTIKVEMEEETKMKV</sequence>
<dbReference type="EMBL" id="BKCJ011149867">
    <property type="protein sequence ID" value="GFC94635.1"/>
    <property type="molecule type" value="Genomic_DNA"/>
</dbReference>
<organism evidence="1">
    <name type="scientific">Tanacetum cinerariifolium</name>
    <name type="common">Dalmatian daisy</name>
    <name type="synonym">Chrysanthemum cinerariifolium</name>
    <dbReference type="NCBI Taxonomy" id="118510"/>
    <lineage>
        <taxon>Eukaryota</taxon>
        <taxon>Viridiplantae</taxon>
        <taxon>Streptophyta</taxon>
        <taxon>Embryophyta</taxon>
        <taxon>Tracheophyta</taxon>
        <taxon>Spermatophyta</taxon>
        <taxon>Magnoliopsida</taxon>
        <taxon>eudicotyledons</taxon>
        <taxon>Gunneridae</taxon>
        <taxon>Pentapetalae</taxon>
        <taxon>asterids</taxon>
        <taxon>campanulids</taxon>
        <taxon>Asterales</taxon>
        <taxon>Asteraceae</taxon>
        <taxon>Asteroideae</taxon>
        <taxon>Anthemideae</taxon>
        <taxon>Anthemidinae</taxon>
        <taxon>Tanacetum</taxon>
    </lineage>
</organism>
<accession>A0A699SC88</accession>
<evidence type="ECO:0000313" key="1">
    <source>
        <dbReference type="EMBL" id="GFC94635.1"/>
    </source>
</evidence>
<name>A0A699SC88_TANCI</name>
<gene>
    <name evidence="1" type="ORF">Tci_866605</name>
</gene>
<feature type="non-terminal residue" evidence="1">
    <location>
        <position position="1"/>
    </location>
</feature>
<dbReference type="AlphaFoldDB" id="A0A699SC88"/>
<reference evidence="1" key="1">
    <citation type="journal article" date="2019" name="Sci. Rep.">
        <title>Draft genome of Tanacetum cinerariifolium, the natural source of mosquito coil.</title>
        <authorList>
            <person name="Yamashiro T."/>
            <person name="Shiraishi A."/>
            <person name="Satake H."/>
            <person name="Nakayama K."/>
        </authorList>
    </citation>
    <scope>NUCLEOTIDE SEQUENCE</scope>
</reference>
<comment type="caution">
    <text evidence="1">The sequence shown here is derived from an EMBL/GenBank/DDBJ whole genome shotgun (WGS) entry which is preliminary data.</text>
</comment>
<proteinExistence type="predicted"/>